<keyword evidence="9" id="KW-0862">Zinc</keyword>
<evidence type="ECO:0000256" key="9">
    <source>
        <dbReference type="ARBA" id="ARBA00022833"/>
    </source>
</evidence>
<keyword evidence="10 15" id="KW-0067">ATP-binding</keyword>
<dbReference type="PRINTS" id="PR01041">
    <property type="entry name" value="TRNASYNTHMET"/>
</dbReference>
<protein>
    <recommendedName>
        <fullName evidence="5">Methionine--tRNA ligase</fullName>
        <ecNumber evidence="4">6.1.1.10</ecNumber>
    </recommendedName>
    <alternativeName>
        <fullName evidence="13">Methionyl-tRNA synthetase</fullName>
    </alternativeName>
</protein>
<dbReference type="SUPFAM" id="SSF57770">
    <property type="entry name" value="Methionyl-tRNA synthetase (MetRS), Zn-domain"/>
    <property type="match status" value="1"/>
</dbReference>
<evidence type="ECO:0000256" key="7">
    <source>
        <dbReference type="ARBA" id="ARBA00022598"/>
    </source>
</evidence>
<dbReference type="InterPro" id="IPR033911">
    <property type="entry name" value="MetRS_core"/>
</dbReference>
<evidence type="ECO:0000256" key="14">
    <source>
        <dbReference type="ARBA" id="ARBA00047364"/>
    </source>
</evidence>
<evidence type="ECO:0000256" key="15">
    <source>
        <dbReference type="RuleBase" id="RU363039"/>
    </source>
</evidence>
<keyword evidence="11 15" id="KW-0648">Protein biosynthesis</keyword>
<keyword evidence="8 15" id="KW-0547">Nucleotide-binding</keyword>
<evidence type="ECO:0000259" key="16">
    <source>
        <dbReference type="Pfam" id="PF09334"/>
    </source>
</evidence>
<evidence type="ECO:0000256" key="5">
    <source>
        <dbReference type="ARBA" id="ARBA00018753"/>
    </source>
</evidence>
<evidence type="ECO:0000256" key="10">
    <source>
        <dbReference type="ARBA" id="ARBA00022840"/>
    </source>
</evidence>
<evidence type="ECO:0000256" key="6">
    <source>
        <dbReference type="ARBA" id="ARBA00022490"/>
    </source>
</evidence>
<name>A0A659S7I0_SALET</name>
<dbReference type="EC" id="6.1.1.10" evidence="4"/>
<dbReference type="Proteomes" id="UP000297989">
    <property type="component" value="Unassembled WGS sequence"/>
</dbReference>
<keyword evidence="7 15" id="KW-0436">Ligase</keyword>
<dbReference type="AlphaFoldDB" id="A0A659S7I0"/>
<dbReference type="InterPro" id="IPR029038">
    <property type="entry name" value="MetRS_Zn"/>
</dbReference>
<dbReference type="GO" id="GO:0005524">
    <property type="term" value="F:ATP binding"/>
    <property type="evidence" value="ECO:0007669"/>
    <property type="project" value="UniProtKB-KW"/>
</dbReference>
<dbReference type="EMBL" id="PYKK01001199">
    <property type="protein sequence ID" value="TGD33369.1"/>
    <property type="molecule type" value="Genomic_DNA"/>
</dbReference>
<dbReference type="PROSITE" id="PS00178">
    <property type="entry name" value="AA_TRNA_LIGASE_I"/>
    <property type="match status" value="1"/>
</dbReference>
<dbReference type="FunFam" id="2.20.28.20:FF:000001">
    <property type="entry name" value="Methionine--tRNA ligase"/>
    <property type="match status" value="1"/>
</dbReference>
<evidence type="ECO:0000313" key="17">
    <source>
        <dbReference type="EMBL" id="TGD33369.1"/>
    </source>
</evidence>
<dbReference type="PANTHER" id="PTHR45765">
    <property type="entry name" value="METHIONINE--TRNA LIGASE"/>
    <property type="match status" value="1"/>
</dbReference>
<evidence type="ECO:0000256" key="4">
    <source>
        <dbReference type="ARBA" id="ARBA00012838"/>
    </source>
</evidence>
<dbReference type="GO" id="GO:0006431">
    <property type="term" value="P:methionyl-tRNA aminoacylation"/>
    <property type="evidence" value="ECO:0007669"/>
    <property type="project" value="InterPro"/>
</dbReference>
<dbReference type="SUPFAM" id="SSF52374">
    <property type="entry name" value="Nucleotidylyl transferase"/>
    <property type="match status" value="1"/>
</dbReference>
<dbReference type="InterPro" id="IPR023458">
    <property type="entry name" value="Met-tRNA_ligase_1"/>
</dbReference>
<comment type="function">
    <text evidence="1">Is required not only for elongation of protein synthesis but also for the initiation of all mRNA translation through initiator tRNA(fMet) aminoacylation.</text>
</comment>
<dbReference type="InterPro" id="IPR014729">
    <property type="entry name" value="Rossmann-like_a/b/a_fold"/>
</dbReference>
<comment type="similarity">
    <text evidence="3">Belongs to the class-I aminoacyl-tRNA synthetase family. MetG type 1 subfamily.</text>
</comment>
<evidence type="ECO:0000256" key="11">
    <source>
        <dbReference type="ARBA" id="ARBA00022917"/>
    </source>
</evidence>
<evidence type="ECO:0000313" key="18">
    <source>
        <dbReference type="Proteomes" id="UP000297989"/>
    </source>
</evidence>
<keyword evidence="6" id="KW-0963">Cytoplasm</keyword>
<evidence type="ECO:0000256" key="2">
    <source>
        <dbReference type="ARBA" id="ARBA00004496"/>
    </source>
</evidence>
<dbReference type="GO" id="GO:0005829">
    <property type="term" value="C:cytosol"/>
    <property type="evidence" value="ECO:0007669"/>
    <property type="project" value="TreeGrafter"/>
</dbReference>
<keyword evidence="12 15" id="KW-0030">Aminoacyl-tRNA synthetase</keyword>
<dbReference type="GO" id="GO:0004825">
    <property type="term" value="F:methionine-tRNA ligase activity"/>
    <property type="evidence" value="ECO:0007669"/>
    <property type="project" value="UniProtKB-EC"/>
</dbReference>
<organism evidence="17 18">
    <name type="scientific">Salmonella enterica subsp. enterica serovar Poona</name>
    <dbReference type="NCBI Taxonomy" id="436295"/>
    <lineage>
        <taxon>Bacteria</taxon>
        <taxon>Pseudomonadati</taxon>
        <taxon>Pseudomonadota</taxon>
        <taxon>Gammaproteobacteria</taxon>
        <taxon>Enterobacterales</taxon>
        <taxon>Enterobacteriaceae</taxon>
        <taxon>Salmonella</taxon>
    </lineage>
</organism>
<comment type="catalytic activity">
    <reaction evidence="14">
        <text>tRNA(Met) + L-methionine + ATP = L-methionyl-tRNA(Met) + AMP + diphosphate</text>
        <dbReference type="Rhea" id="RHEA:13481"/>
        <dbReference type="Rhea" id="RHEA-COMP:9667"/>
        <dbReference type="Rhea" id="RHEA-COMP:9698"/>
        <dbReference type="ChEBI" id="CHEBI:30616"/>
        <dbReference type="ChEBI" id="CHEBI:33019"/>
        <dbReference type="ChEBI" id="CHEBI:57844"/>
        <dbReference type="ChEBI" id="CHEBI:78442"/>
        <dbReference type="ChEBI" id="CHEBI:78530"/>
        <dbReference type="ChEBI" id="CHEBI:456215"/>
        <dbReference type="EC" id="6.1.1.10"/>
    </reaction>
</comment>
<proteinExistence type="inferred from homology"/>
<evidence type="ECO:0000256" key="12">
    <source>
        <dbReference type="ARBA" id="ARBA00023146"/>
    </source>
</evidence>
<dbReference type="PANTHER" id="PTHR45765:SF1">
    <property type="entry name" value="METHIONINE--TRNA LIGASE, CYTOPLASMIC"/>
    <property type="match status" value="1"/>
</dbReference>
<feature type="domain" description="Methionyl/Leucyl tRNA synthetase" evidence="16">
    <location>
        <begin position="7"/>
        <end position="249"/>
    </location>
</feature>
<evidence type="ECO:0000256" key="3">
    <source>
        <dbReference type="ARBA" id="ARBA00008258"/>
    </source>
</evidence>
<evidence type="ECO:0000256" key="1">
    <source>
        <dbReference type="ARBA" id="ARBA00003314"/>
    </source>
</evidence>
<feature type="non-terminal residue" evidence="17">
    <location>
        <position position="260"/>
    </location>
</feature>
<evidence type="ECO:0000256" key="8">
    <source>
        <dbReference type="ARBA" id="ARBA00022741"/>
    </source>
</evidence>
<dbReference type="InterPro" id="IPR015413">
    <property type="entry name" value="Methionyl/Leucyl_tRNA_Synth"/>
</dbReference>
<gene>
    <name evidence="17" type="primary">metG</name>
    <name evidence="17" type="ORF">C9F10_17230</name>
</gene>
<dbReference type="InterPro" id="IPR001412">
    <property type="entry name" value="aa-tRNA-synth_I_CS"/>
</dbReference>
<reference evidence="17 18" key="1">
    <citation type="submission" date="2018-03" db="EMBL/GenBank/DDBJ databases">
        <title>Non-Typhoidal Salmonella genome sequencing and assembly.</title>
        <authorList>
            <person name="Matchawe C."/>
        </authorList>
    </citation>
    <scope>NUCLEOTIDE SEQUENCE [LARGE SCALE GENOMIC DNA]</scope>
    <source>
        <strain evidence="17 18">8EV</strain>
    </source>
</reference>
<dbReference type="Gene3D" id="2.170.220.10">
    <property type="match status" value="1"/>
</dbReference>
<comment type="caution">
    <text evidence="17">The sequence shown here is derived from an EMBL/GenBank/DDBJ whole genome shotgun (WGS) entry which is preliminary data.</text>
</comment>
<sequence>LPAKTILATCAQPYATGSIHLGHMLEHIQADVWVRYQRMRGHEVNFICADDAHGTPIMLKAQQLGITPEQMIGEMSQEHQTDFAGFNISYDNYHSTHSDENRELSELIYTRLKENGFIKNRTISQLYDPEKGMFLPDRFVKGTCPKCKSADQYGDNCEVCGATYSPTELIEPKSVVSGATPVMRDSEHFFFDLPSFSEMLQAWTRSGALQEQVANKMQEWFESGLQQWDISRDAPYFGFEIPNAPGKYLALIHVSAPTRR</sequence>
<comment type="subcellular location">
    <subcellularLocation>
        <location evidence="2">Cytoplasm</location>
    </subcellularLocation>
</comment>
<evidence type="ECO:0000256" key="13">
    <source>
        <dbReference type="ARBA" id="ARBA00030904"/>
    </source>
</evidence>
<feature type="non-terminal residue" evidence="17">
    <location>
        <position position="1"/>
    </location>
</feature>
<dbReference type="Gene3D" id="3.40.50.620">
    <property type="entry name" value="HUPs"/>
    <property type="match status" value="1"/>
</dbReference>
<accession>A0A659S7I0</accession>
<dbReference type="Pfam" id="PF09334">
    <property type="entry name" value="tRNA-synt_1g"/>
    <property type="match status" value="1"/>
</dbReference>